<evidence type="ECO:0000313" key="4">
    <source>
        <dbReference type="EMBL" id="MDQ0361104.1"/>
    </source>
</evidence>
<feature type="region of interest" description="Disordered" evidence="1">
    <location>
        <begin position="439"/>
        <end position="530"/>
    </location>
</feature>
<feature type="compositionally biased region" description="Basic and acidic residues" evidence="1">
    <location>
        <begin position="490"/>
        <end position="503"/>
    </location>
</feature>
<comment type="caution">
    <text evidence="4">The sequence shown here is derived from an EMBL/GenBank/DDBJ whole genome shotgun (WGS) entry which is preliminary data.</text>
</comment>
<feature type="chain" id="PRO_5047021525" evidence="3">
    <location>
        <begin position="29"/>
        <end position="557"/>
    </location>
</feature>
<dbReference type="EMBL" id="JAUSUR010000003">
    <property type="protein sequence ID" value="MDQ0361104.1"/>
    <property type="molecule type" value="Genomic_DNA"/>
</dbReference>
<evidence type="ECO:0000313" key="5">
    <source>
        <dbReference type="Proteomes" id="UP001230220"/>
    </source>
</evidence>
<proteinExistence type="predicted"/>
<name>A0ABU0E2J2_9FIRM</name>
<feature type="compositionally biased region" description="Polar residues" evidence="1">
    <location>
        <begin position="517"/>
        <end position="530"/>
    </location>
</feature>
<keyword evidence="2" id="KW-0472">Membrane</keyword>
<accession>A0ABU0E2J2</accession>
<evidence type="ECO:0000256" key="1">
    <source>
        <dbReference type="SAM" id="MobiDB-lite"/>
    </source>
</evidence>
<keyword evidence="2" id="KW-0812">Transmembrane</keyword>
<evidence type="ECO:0000256" key="2">
    <source>
        <dbReference type="SAM" id="Phobius"/>
    </source>
</evidence>
<dbReference type="RefSeq" id="WP_307407552.1">
    <property type="nucleotide sequence ID" value="NZ_JAUSUR010000003.1"/>
</dbReference>
<feature type="compositionally biased region" description="Pro residues" evidence="1">
    <location>
        <begin position="444"/>
        <end position="471"/>
    </location>
</feature>
<feature type="signal peptide" evidence="3">
    <location>
        <begin position="1"/>
        <end position="28"/>
    </location>
</feature>
<reference evidence="4 5" key="1">
    <citation type="submission" date="2023-07" db="EMBL/GenBank/DDBJ databases">
        <title>Genomic Encyclopedia of Type Strains, Phase IV (KMG-IV): sequencing the most valuable type-strain genomes for metagenomic binning, comparative biology and taxonomic classification.</title>
        <authorList>
            <person name="Goeker M."/>
        </authorList>
    </citation>
    <scope>NUCLEOTIDE SEQUENCE [LARGE SCALE GENOMIC DNA]</scope>
    <source>
        <strain evidence="4 5">DSM 16784</strain>
    </source>
</reference>
<gene>
    <name evidence="4" type="ORF">J2S15_001851</name>
</gene>
<sequence>MKLKRLILFSIVSTLCFGLFTGTASVSATTTSSWLLDENNSITTNEDGYFVYTLSEEDIDENGEITIDGDPLADYMSYMMRTKRNRVTHVPVKIVNNTGYKVTYKDYEFDTVNQIEANTPFIPDMNSATLEDGSGYGWGQAWRDPYEMLVGNKISDMTLNATGFDGLPVRSVIAPLRCINPAIISLYKKTSAPTITLIEMNNLEEKIKEKNTFKNSKGVDITLEADSTRTYGQFLKAYYGVNSLDELSIVEKTNILGSGSSGSVNGADGQSTIMNYKGNRGGTDDFYIPANALSDGSLKYFQTWGVARVFSGSGKFTPADYPYTKTYNLLESDPEVLAMGYEYLYDRCMRITFDNVQYPINVTGVENYEAPAIGLKKYIDKTDTSTTAIEQAFVKDTWIEDGDIITIDTLDIGMDLPNAFNSFRYVDFGFSITVKTDKEIVEPQPEPEPEPNNPDPIPEPEPTPKPTPEPQPEVDPEPVPEPEKPAPTPEPEKEIEVETEKPNIKPQTPTSKEKQTANKPSTIAPQTGDNNNRLLFYAIGLLGIEVVYIIISKRKHS</sequence>
<feature type="transmembrane region" description="Helical" evidence="2">
    <location>
        <begin position="534"/>
        <end position="551"/>
    </location>
</feature>
<keyword evidence="3" id="KW-0732">Signal</keyword>
<keyword evidence="2" id="KW-1133">Transmembrane helix</keyword>
<evidence type="ECO:0000256" key="3">
    <source>
        <dbReference type="SAM" id="SignalP"/>
    </source>
</evidence>
<keyword evidence="5" id="KW-1185">Reference proteome</keyword>
<dbReference type="Proteomes" id="UP001230220">
    <property type="component" value="Unassembled WGS sequence"/>
</dbReference>
<organism evidence="4 5">
    <name type="scientific">Breznakia pachnodae</name>
    <dbReference type="NCBI Taxonomy" id="265178"/>
    <lineage>
        <taxon>Bacteria</taxon>
        <taxon>Bacillati</taxon>
        <taxon>Bacillota</taxon>
        <taxon>Erysipelotrichia</taxon>
        <taxon>Erysipelotrichales</taxon>
        <taxon>Erysipelotrichaceae</taxon>
        <taxon>Breznakia</taxon>
    </lineage>
</organism>
<protein>
    <submittedName>
        <fullName evidence="4">Uncharacterized protein</fullName>
    </submittedName>
</protein>